<keyword evidence="6" id="KW-1185">Reference proteome</keyword>
<dbReference type="InterPro" id="IPR001482">
    <property type="entry name" value="T2SS/T4SS_dom"/>
</dbReference>
<proteinExistence type="inferred from homology"/>
<dbReference type="Pfam" id="PF00437">
    <property type="entry name" value="T2SSE"/>
    <property type="match status" value="1"/>
</dbReference>
<dbReference type="GO" id="GO:0005524">
    <property type="term" value="F:ATP binding"/>
    <property type="evidence" value="ECO:0007669"/>
    <property type="project" value="UniProtKB-KW"/>
</dbReference>
<dbReference type="AlphaFoldDB" id="A0AAP3XS84"/>
<keyword evidence="3" id="KW-0067">ATP-binding</keyword>
<dbReference type="GO" id="GO:0005886">
    <property type="term" value="C:plasma membrane"/>
    <property type="evidence" value="ECO:0007669"/>
    <property type="project" value="TreeGrafter"/>
</dbReference>
<dbReference type="InterPro" id="IPR003593">
    <property type="entry name" value="AAA+_ATPase"/>
</dbReference>
<dbReference type="Proteomes" id="UP001301140">
    <property type="component" value="Unassembled WGS sequence"/>
</dbReference>
<evidence type="ECO:0000256" key="2">
    <source>
        <dbReference type="ARBA" id="ARBA00022741"/>
    </source>
</evidence>
<accession>A0AAP3XS84</accession>
<feature type="domain" description="AAA+ ATPase" evidence="4">
    <location>
        <begin position="17"/>
        <end position="138"/>
    </location>
</feature>
<dbReference type="PANTHER" id="PTHR30258">
    <property type="entry name" value="TYPE II SECRETION SYSTEM PROTEIN GSPE-RELATED"/>
    <property type="match status" value="1"/>
</dbReference>
<feature type="non-terminal residue" evidence="5">
    <location>
        <position position="258"/>
    </location>
</feature>
<dbReference type="RefSeq" id="WP_327789509.1">
    <property type="nucleotide sequence ID" value="NZ_JARGEQ010000119.1"/>
</dbReference>
<evidence type="ECO:0000256" key="1">
    <source>
        <dbReference type="ARBA" id="ARBA00006611"/>
    </source>
</evidence>
<dbReference type="SUPFAM" id="SSF52540">
    <property type="entry name" value="P-loop containing nucleoside triphosphate hydrolases"/>
    <property type="match status" value="1"/>
</dbReference>
<gene>
    <name evidence="5" type="ORF">PZ740_11930</name>
</gene>
<comment type="similarity">
    <text evidence="1">Belongs to the GSP E family.</text>
</comment>
<dbReference type="PANTHER" id="PTHR30258:SF2">
    <property type="entry name" value="COMG OPERON PROTEIN 1"/>
    <property type="match status" value="1"/>
</dbReference>
<dbReference type="InterPro" id="IPR027417">
    <property type="entry name" value="P-loop_NTPase"/>
</dbReference>
<reference evidence="5 6" key="1">
    <citation type="submission" date="2023-03" db="EMBL/GenBank/DDBJ databases">
        <title>YIM 152171 draft genome.</title>
        <authorList>
            <person name="Yang Z."/>
        </authorList>
    </citation>
    <scope>NUCLEOTIDE SEQUENCE [LARGE SCALE GENOMIC DNA]</scope>
    <source>
        <strain evidence="5 6">YIM 152171</strain>
    </source>
</reference>
<dbReference type="Gene3D" id="3.40.50.300">
    <property type="entry name" value="P-loop containing nucleotide triphosphate hydrolases"/>
    <property type="match status" value="1"/>
</dbReference>
<dbReference type="CDD" id="cd01129">
    <property type="entry name" value="PulE-GspE-like"/>
    <property type="match status" value="1"/>
</dbReference>
<dbReference type="EMBL" id="JARGEQ010000119">
    <property type="protein sequence ID" value="MDF1587086.1"/>
    <property type="molecule type" value="Genomic_DNA"/>
</dbReference>
<name>A0AAP3XS84_9PROT</name>
<evidence type="ECO:0000259" key="4">
    <source>
        <dbReference type="SMART" id="SM00382"/>
    </source>
</evidence>
<protein>
    <submittedName>
        <fullName evidence="5">ATPase, T2SS/T4P/T4SS family</fullName>
    </submittedName>
</protein>
<keyword evidence="2" id="KW-0547">Nucleotide-binding</keyword>
<dbReference type="GO" id="GO:0016887">
    <property type="term" value="F:ATP hydrolysis activity"/>
    <property type="evidence" value="ECO:0007669"/>
    <property type="project" value="TreeGrafter"/>
</dbReference>
<evidence type="ECO:0000256" key="3">
    <source>
        <dbReference type="ARBA" id="ARBA00022840"/>
    </source>
</evidence>
<dbReference type="SMART" id="SM00382">
    <property type="entry name" value="AAA"/>
    <property type="match status" value="1"/>
</dbReference>
<organism evidence="5 6">
    <name type="scientific">Marinimicrococcus flavescens</name>
    <dbReference type="NCBI Taxonomy" id="3031815"/>
    <lineage>
        <taxon>Bacteria</taxon>
        <taxon>Pseudomonadati</taxon>
        <taxon>Pseudomonadota</taxon>
        <taxon>Alphaproteobacteria</taxon>
        <taxon>Geminicoccales</taxon>
        <taxon>Geminicoccaceae</taxon>
        <taxon>Marinimicrococcus</taxon>
    </lineage>
</organism>
<evidence type="ECO:0000313" key="5">
    <source>
        <dbReference type="EMBL" id="MDF1587086.1"/>
    </source>
</evidence>
<evidence type="ECO:0000313" key="6">
    <source>
        <dbReference type="Proteomes" id="UP001301140"/>
    </source>
</evidence>
<comment type="caution">
    <text evidence="5">The sequence shown here is derived from an EMBL/GenBank/DDBJ whole genome shotgun (WGS) entry which is preliminary data.</text>
</comment>
<feature type="non-terminal residue" evidence="5">
    <location>
        <position position="1"/>
    </location>
</feature>
<sequence length="258" mass="28031">GLGAEVERRFARQLASPHGMILVTGPTGSGKTTTLYAALRQLNRDSEKIISIEDPVEYQIDGIAQIQVRPEIGLDFARVLRSVVRHDPNIVMVGETRDAETAEIAVHAALTGHLLLTTLHTNSAAGAVARLLDMGVEPYLLASVLRGVVGQRLVGILCPHCKEPHEAEPEERQFFTDAGIATDGPVTLYREQGCPKCEQVGFVGRIGIFEFLEVDDAVRELVRQRASTQQILQAALQRGMRTMFVDGLGKALAGETTL</sequence>